<reference evidence="10" key="1">
    <citation type="submission" date="2025-08" db="UniProtKB">
        <authorList>
            <consortium name="Ensembl"/>
        </authorList>
    </citation>
    <scope>IDENTIFICATION</scope>
</reference>
<evidence type="ECO:0000259" key="9">
    <source>
        <dbReference type="Pfam" id="PF15298"/>
    </source>
</evidence>
<dbReference type="GO" id="GO:0001953">
    <property type="term" value="P:negative regulation of cell-matrix adhesion"/>
    <property type="evidence" value="ECO:0007669"/>
    <property type="project" value="Ensembl"/>
</dbReference>
<feature type="chain" id="PRO_5034983663" evidence="8">
    <location>
        <begin position="44"/>
        <end position="410"/>
    </location>
</feature>
<dbReference type="GO" id="GO:0016323">
    <property type="term" value="C:basolateral plasma membrane"/>
    <property type="evidence" value="ECO:0007669"/>
    <property type="project" value="Ensembl"/>
</dbReference>
<dbReference type="Proteomes" id="UP000694398">
    <property type="component" value="Unassembled WGS sequence"/>
</dbReference>
<keyword evidence="4 7" id="KW-1133">Transmembrane helix</keyword>
<dbReference type="GO" id="GO:0008013">
    <property type="term" value="F:beta-catenin binding"/>
    <property type="evidence" value="ECO:0007669"/>
    <property type="project" value="Ensembl"/>
</dbReference>
<organism evidence="10 11">
    <name type="scientific">Chinchilla lanigera</name>
    <name type="common">Long-tailed chinchilla</name>
    <name type="synonym">Chinchilla villidera</name>
    <dbReference type="NCBI Taxonomy" id="34839"/>
    <lineage>
        <taxon>Eukaryota</taxon>
        <taxon>Metazoa</taxon>
        <taxon>Chordata</taxon>
        <taxon>Craniata</taxon>
        <taxon>Vertebrata</taxon>
        <taxon>Euteleostomi</taxon>
        <taxon>Mammalia</taxon>
        <taxon>Eutheria</taxon>
        <taxon>Euarchontoglires</taxon>
        <taxon>Glires</taxon>
        <taxon>Rodentia</taxon>
        <taxon>Hystricomorpha</taxon>
        <taxon>Chinchillidae</taxon>
        <taxon>Chinchilla</taxon>
    </lineage>
</organism>
<feature type="signal peptide" evidence="8">
    <location>
        <begin position="1"/>
        <end position="43"/>
    </location>
</feature>
<dbReference type="OMA" id="PEANTFP"/>
<protein>
    <submittedName>
        <fullName evidence="10">Adherens junctions associated protein 1</fullName>
    </submittedName>
</protein>
<evidence type="ECO:0000256" key="2">
    <source>
        <dbReference type="ARBA" id="ARBA00022692"/>
    </source>
</evidence>
<reference evidence="10" key="2">
    <citation type="submission" date="2025-09" db="UniProtKB">
        <authorList>
            <consortium name="Ensembl"/>
        </authorList>
    </citation>
    <scope>IDENTIFICATION</scope>
</reference>
<dbReference type="GeneTree" id="ENSGT00510000048586"/>
<dbReference type="RefSeq" id="XP_005404181.1">
    <property type="nucleotide sequence ID" value="XM_005404124.2"/>
</dbReference>
<evidence type="ECO:0000256" key="6">
    <source>
        <dbReference type="SAM" id="MobiDB-lite"/>
    </source>
</evidence>
<feature type="compositionally biased region" description="Low complexity" evidence="6">
    <location>
        <begin position="122"/>
        <end position="147"/>
    </location>
</feature>
<keyword evidence="5 7" id="KW-0472">Membrane</keyword>
<dbReference type="GO" id="GO:0044877">
    <property type="term" value="F:protein-containing complex binding"/>
    <property type="evidence" value="ECO:0007669"/>
    <property type="project" value="Ensembl"/>
</dbReference>
<dbReference type="CTD" id="55966"/>
<dbReference type="GeneID" id="102020570"/>
<keyword evidence="2 7" id="KW-0812">Transmembrane</keyword>
<evidence type="ECO:0000313" key="10">
    <source>
        <dbReference type="Ensembl" id="ENSCLAP00000011386.1"/>
    </source>
</evidence>
<feature type="domain" description="AJAP1/PANP C-terminal" evidence="9">
    <location>
        <begin position="182"/>
        <end position="387"/>
    </location>
</feature>
<dbReference type="PANTHER" id="PTHR32422">
    <property type="entry name" value="ADHERENS JUNCTION-ASSOCIATED PROTEIN 1"/>
    <property type="match status" value="1"/>
</dbReference>
<dbReference type="GO" id="GO:0009898">
    <property type="term" value="C:cytoplasmic side of plasma membrane"/>
    <property type="evidence" value="ECO:0007669"/>
    <property type="project" value="Ensembl"/>
</dbReference>
<dbReference type="InterPro" id="IPR029198">
    <property type="entry name" value="AJAP1_PANP_C"/>
</dbReference>
<dbReference type="GO" id="GO:0019904">
    <property type="term" value="F:protein domain specific binding"/>
    <property type="evidence" value="ECO:0007669"/>
    <property type="project" value="Ensembl"/>
</dbReference>
<evidence type="ECO:0000256" key="8">
    <source>
        <dbReference type="SAM" id="SignalP"/>
    </source>
</evidence>
<feature type="region of interest" description="Disordered" evidence="6">
    <location>
        <begin position="47"/>
        <end position="206"/>
    </location>
</feature>
<keyword evidence="3 8" id="KW-0732">Signal</keyword>
<dbReference type="InterPro" id="IPR039239">
    <property type="entry name" value="AJAP1"/>
</dbReference>
<gene>
    <name evidence="10" type="primary">AJAP1</name>
</gene>
<dbReference type="GO" id="GO:0030860">
    <property type="term" value="P:regulation of polarized epithelial cell differentiation"/>
    <property type="evidence" value="ECO:0007669"/>
    <property type="project" value="Ensembl"/>
</dbReference>
<proteinExistence type="predicted"/>
<dbReference type="PANTHER" id="PTHR32422:SF0">
    <property type="entry name" value="ADHERENS JUNCTION-ASSOCIATED PROTEIN 1"/>
    <property type="match status" value="1"/>
</dbReference>
<dbReference type="Ensembl" id="ENSCLAT00000011523.1">
    <property type="protein sequence ID" value="ENSCLAP00000011386.1"/>
    <property type="gene ID" value="ENSCLAG00000007853.1"/>
</dbReference>
<dbReference type="Pfam" id="PF15298">
    <property type="entry name" value="AJAP1_PANP_C"/>
    <property type="match status" value="1"/>
</dbReference>
<evidence type="ECO:0000256" key="3">
    <source>
        <dbReference type="ARBA" id="ARBA00022729"/>
    </source>
</evidence>
<dbReference type="GO" id="GO:0044291">
    <property type="term" value="C:cell-cell contact zone"/>
    <property type="evidence" value="ECO:0007669"/>
    <property type="project" value="Ensembl"/>
</dbReference>
<dbReference type="GO" id="GO:0005912">
    <property type="term" value="C:adherens junction"/>
    <property type="evidence" value="ECO:0007669"/>
    <property type="project" value="Ensembl"/>
</dbReference>
<comment type="subcellular location">
    <subcellularLocation>
        <location evidence="1">Membrane</location>
        <topology evidence="1">Single-pass type I membrane protein</topology>
    </subcellularLocation>
</comment>
<evidence type="ECO:0000256" key="1">
    <source>
        <dbReference type="ARBA" id="ARBA00004479"/>
    </source>
</evidence>
<evidence type="ECO:0000256" key="7">
    <source>
        <dbReference type="SAM" id="Phobius"/>
    </source>
</evidence>
<sequence>MWIQQLLGLSSMSIRWPGRSLGSHAWILIAMLQLAVDFPSCESLGPGPEFRLTPRPAQRPPRLWSLRSGQPSRPPTPMWSPRVPRAERAHGQMQASRARRAHRPRDQVAALVPRGGLTKPPAATKSGSSLASSPSSASSAVAAGGAAEQQSRLKRGRRHAQDTALDSFDFRGGRPTTETEFIAWGPTGDEEAPEANTFPGLYGPTTVSVLPTRKTTVAASTTTTTASSMTLQTRGLTASLQPRGKVAAGVSTTEPSPSPSGGGKSTNPPRILGETSGLAVHQIITITVSLIMVIAALITTLVLKNCCAQNGNTRRNSHQRKINQQEESCQNLTDFTPARVPSSLDIFTAYNETLQCSHECVRASVPVYTDETLHPAGEYKSTFNGNRSSSADRHLIPVAFVSEKWFEISC</sequence>
<evidence type="ECO:0000256" key="4">
    <source>
        <dbReference type="ARBA" id="ARBA00022989"/>
    </source>
</evidence>
<evidence type="ECO:0000256" key="5">
    <source>
        <dbReference type="ARBA" id="ARBA00023136"/>
    </source>
</evidence>
<dbReference type="AlphaFoldDB" id="A0A8C2V7D8"/>
<feature type="compositionally biased region" description="Low complexity" evidence="6">
    <location>
        <begin position="220"/>
        <end position="233"/>
    </location>
</feature>
<accession>A0A8C2V7D8</accession>
<dbReference type="GO" id="GO:0009986">
    <property type="term" value="C:cell surface"/>
    <property type="evidence" value="ECO:0007669"/>
    <property type="project" value="Ensembl"/>
</dbReference>
<dbReference type="OrthoDB" id="9949932at2759"/>
<feature type="region of interest" description="Disordered" evidence="6">
    <location>
        <begin position="220"/>
        <end position="270"/>
    </location>
</feature>
<keyword evidence="11" id="KW-1185">Reference proteome</keyword>
<dbReference type="GO" id="GO:0061045">
    <property type="term" value="P:negative regulation of wound healing"/>
    <property type="evidence" value="ECO:0007669"/>
    <property type="project" value="Ensembl"/>
</dbReference>
<name>A0A8C2V7D8_CHILA</name>
<feature type="transmembrane region" description="Helical" evidence="7">
    <location>
        <begin position="283"/>
        <end position="303"/>
    </location>
</feature>
<evidence type="ECO:0000313" key="11">
    <source>
        <dbReference type="Proteomes" id="UP000694398"/>
    </source>
</evidence>